<evidence type="ECO:0000256" key="3">
    <source>
        <dbReference type="ARBA" id="ARBA00022729"/>
    </source>
</evidence>
<dbReference type="PROSITE" id="PS51257">
    <property type="entry name" value="PROKAR_LIPOPROTEIN"/>
    <property type="match status" value="1"/>
</dbReference>
<organism evidence="6 7">
    <name type="scientific">Nonomuraea soli</name>
    <dbReference type="NCBI Taxonomy" id="1032476"/>
    <lineage>
        <taxon>Bacteria</taxon>
        <taxon>Bacillati</taxon>
        <taxon>Actinomycetota</taxon>
        <taxon>Actinomycetes</taxon>
        <taxon>Streptosporangiales</taxon>
        <taxon>Streptosporangiaceae</taxon>
        <taxon>Nonomuraea</taxon>
    </lineage>
</organism>
<evidence type="ECO:0000256" key="5">
    <source>
        <dbReference type="SAM" id="SignalP"/>
    </source>
</evidence>
<dbReference type="RefSeq" id="WP_181607566.1">
    <property type="nucleotide sequence ID" value="NZ_BAABAM010000001.1"/>
</dbReference>
<reference evidence="6 7" key="1">
    <citation type="submission" date="2020-07" db="EMBL/GenBank/DDBJ databases">
        <title>Genomic Encyclopedia of Type Strains, Phase IV (KMG-IV): sequencing the most valuable type-strain genomes for metagenomic binning, comparative biology and taxonomic classification.</title>
        <authorList>
            <person name="Goeker M."/>
        </authorList>
    </citation>
    <scope>NUCLEOTIDE SEQUENCE [LARGE SCALE GENOMIC DNA]</scope>
    <source>
        <strain evidence="6 7">DSM 45533</strain>
    </source>
</reference>
<dbReference type="GO" id="GO:1901982">
    <property type="term" value="F:maltose binding"/>
    <property type="evidence" value="ECO:0007669"/>
    <property type="project" value="TreeGrafter"/>
</dbReference>
<dbReference type="Proteomes" id="UP000530928">
    <property type="component" value="Unassembled WGS sequence"/>
</dbReference>
<name>A0A7W0CDD4_9ACTN</name>
<evidence type="ECO:0000256" key="4">
    <source>
        <dbReference type="SAM" id="MobiDB-lite"/>
    </source>
</evidence>
<sequence length="449" mass="47968">MRISRITATSVTTAALALGLAACGSGGGTTTQETKAPDAGASSAAPAGKQFAGKTITVWRLGEPTDPKIQKYSDDLEKRFEEETGATVNVQWIPWTGINDRWTTAAAGGEGPDVTEIGNTQVLEWQAQDALLPITDVVEGNPDLKGIPAAQYGYETVDGDIYALPWGGGTRAVLYRKDWFDELKIAEPKSWDELVAAAKKIQEGKGKDVDGFAFVGGTDANYSLSPFVWSAGGDFAVQEGGKWVGKLTDPAFKEGFQFYTDLVAKHGVNAKSRLNLATDAIRARFANNKVGMYITAPWDIGTIETESKGKVKKDQMAFFTIPGKDGQAAPAFQGGNDIAVWKDSKEPDVAKAFVAMAAGKEFGTRYAIDGGLLPYYAEGLQQVASDPALAPFANAFSQSRGFPNDANWNEASETKAVLQNAARSVIEGKKDVDTALADANKELEEILNQ</sequence>
<dbReference type="PANTHER" id="PTHR30061:SF50">
    <property type="entry name" value="MALTOSE_MALTODEXTRIN-BINDING PERIPLASMIC PROTEIN"/>
    <property type="match status" value="1"/>
</dbReference>
<feature type="signal peptide" evidence="5">
    <location>
        <begin position="1"/>
        <end position="17"/>
    </location>
</feature>
<dbReference type="AlphaFoldDB" id="A0A7W0CDD4"/>
<dbReference type="GO" id="GO:0042956">
    <property type="term" value="P:maltodextrin transmembrane transport"/>
    <property type="evidence" value="ECO:0007669"/>
    <property type="project" value="TreeGrafter"/>
</dbReference>
<dbReference type="EMBL" id="JACDUR010000001">
    <property type="protein sequence ID" value="MBA2888944.1"/>
    <property type="molecule type" value="Genomic_DNA"/>
</dbReference>
<dbReference type="GO" id="GO:0015768">
    <property type="term" value="P:maltose transport"/>
    <property type="evidence" value="ECO:0007669"/>
    <property type="project" value="TreeGrafter"/>
</dbReference>
<evidence type="ECO:0000256" key="1">
    <source>
        <dbReference type="ARBA" id="ARBA00008520"/>
    </source>
</evidence>
<evidence type="ECO:0000313" key="6">
    <source>
        <dbReference type="EMBL" id="MBA2888944.1"/>
    </source>
</evidence>
<dbReference type="SUPFAM" id="SSF53850">
    <property type="entry name" value="Periplasmic binding protein-like II"/>
    <property type="match status" value="1"/>
</dbReference>
<proteinExistence type="inferred from homology"/>
<accession>A0A7W0CDD4</accession>
<evidence type="ECO:0000256" key="2">
    <source>
        <dbReference type="ARBA" id="ARBA00022448"/>
    </source>
</evidence>
<keyword evidence="7" id="KW-1185">Reference proteome</keyword>
<feature type="region of interest" description="Disordered" evidence="4">
    <location>
        <begin position="26"/>
        <end position="47"/>
    </location>
</feature>
<gene>
    <name evidence="6" type="ORF">HNR30_000279</name>
</gene>
<dbReference type="InterPro" id="IPR006059">
    <property type="entry name" value="SBP"/>
</dbReference>
<dbReference type="Pfam" id="PF01547">
    <property type="entry name" value="SBP_bac_1"/>
    <property type="match status" value="1"/>
</dbReference>
<comment type="caution">
    <text evidence="6">The sequence shown here is derived from an EMBL/GenBank/DDBJ whole genome shotgun (WGS) entry which is preliminary data.</text>
</comment>
<keyword evidence="2" id="KW-0813">Transport</keyword>
<feature type="compositionally biased region" description="Low complexity" evidence="4">
    <location>
        <begin position="37"/>
        <end position="47"/>
    </location>
</feature>
<dbReference type="PANTHER" id="PTHR30061">
    <property type="entry name" value="MALTOSE-BINDING PERIPLASMIC PROTEIN"/>
    <property type="match status" value="1"/>
</dbReference>
<comment type="similarity">
    <text evidence="1">Belongs to the bacterial solute-binding protein 1 family.</text>
</comment>
<protein>
    <submittedName>
        <fullName evidence="6">N,N'-diacetylchitobiose transport system substrate-binding protein</fullName>
    </submittedName>
</protein>
<dbReference type="Gene3D" id="3.40.190.10">
    <property type="entry name" value="Periplasmic binding protein-like II"/>
    <property type="match status" value="1"/>
</dbReference>
<keyword evidence="3 5" id="KW-0732">Signal</keyword>
<feature type="chain" id="PRO_5031088434" evidence="5">
    <location>
        <begin position="18"/>
        <end position="449"/>
    </location>
</feature>
<dbReference type="GO" id="GO:0055052">
    <property type="term" value="C:ATP-binding cassette (ABC) transporter complex, substrate-binding subunit-containing"/>
    <property type="evidence" value="ECO:0007669"/>
    <property type="project" value="TreeGrafter"/>
</dbReference>
<evidence type="ECO:0000313" key="7">
    <source>
        <dbReference type="Proteomes" id="UP000530928"/>
    </source>
</evidence>